<reference evidence="2 3" key="1">
    <citation type="journal article" date="2008" name="Nature">
        <title>The genome of the choanoflagellate Monosiga brevicollis and the origin of metazoans.</title>
        <authorList>
            <consortium name="JGI Sequencing"/>
            <person name="King N."/>
            <person name="Westbrook M.J."/>
            <person name="Young S.L."/>
            <person name="Kuo A."/>
            <person name="Abedin M."/>
            <person name="Chapman J."/>
            <person name="Fairclough S."/>
            <person name="Hellsten U."/>
            <person name="Isogai Y."/>
            <person name="Letunic I."/>
            <person name="Marr M."/>
            <person name="Pincus D."/>
            <person name="Putnam N."/>
            <person name="Rokas A."/>
            <person name="Wright K.J."/>
            <person name="Zuzow R."/>
            <person name="Dirks W."/>
            <person name="Good M."/>
            <person name="Goodstein D."/>
            <person name="Lemons D."/>
            <person name="Li W."/>
            <person name="Lyons J.B."/>
            <person name="Morris A."/>
            <person name="Nichols S."/>
            <person name="Richter D.J."/>
            <person name="Salamov A."/>
            <person name="Bork P."/>
            <person name="Lim W.A."/>
            <person name="Manning G."/>
            <person name="Miller W.T."/>
            <person name="McGinnis W."/>
            <person name="Shapiro H."/>
            <person name="Tjian R."/>
            <person name="Grigoriev I.V."/>
            <person name="Rokhsar D."/>
        </authorList>
    </citation>
    <scope>NUCLEOTIDE SEQUENCE [LARGE SCALE GENOMIC DNA]</scope>
    <source>
        <strain evidence="3">MX1 / ATCC 50154</strain>
    </source>
</reference>
<dbReference type="Proteomes" id="UP000001357">
    <property type="component" value="Unassembled WGS sequence"/>
</dbReference>
<dbReference type="EMBL" id="CH991547">
    <property type="protein sequence ID" value="EDQ90535.1"/>
    <property type="molecule type" value="Genomic_DNA"/>
</dbReference>
<evidence type="ECO:0000313" key="3">
    <source>
        <dbReference type="Proteomes" id="UP000001357"/>
    </source>
</evidence>
<feature type="compositionally biased region" description="Low complexity" evidence="1">
    <location>
        <begin position="65"/>
        <end position="80"/>
    </location>
</feature>
<gene>
    <name evidence="2" type="ORF">MONBRDRAFT_24405</name>
</gene>
<evidence type="ECO:0000256" key="1">
    <source>
        <dbReference type="SAM" id="MobiDB-lite"/>
    </source>
</evidence>
<feature type="compositionally biased region" description="Polar residues" evidence="1">
    <location>
        <begin position="29"/>
        <end position="44"/>
    </location>
</feature>
<proteinExistence type="predicted"/>
<dbReference type="KEGG" id="mbr:MONBRDRAFT_24405"/>
<feature type="compositionally biased region" description="Polar residues" evidence="1">
    <location>
        <begin position="54"/>
        <end position="63"/>
    </location>
</feature>
<protein>
    <submittedName>
        <fullName evidence="2">Uncharacterized protein</fullName>
    </submittedName>
</protein>
<dbReference type="RefSeq" id="XP_001744586.1">
    <property type="nucleotide sequence ID" value="XM_001744534.1"/>
</dbReference>
<feature type="region of interest" description="Disordered" evidence="1">
    <location>
        <begin position="18"/>
        <end position="125"/>
    </location>
</feature>
<organism evidence="2 3">
    <name type="scientific">Monosiga brevicollis</name>
    <name type="common">Choanoflagellate</name>
    <dbReference type="NCBI Taxonomy" id="81824"/>
    <lineage>
        <taxon>Eukaryota</taxon>
        <taxon>Choanoflagellata</taxon>
        <taxon>Craspedida</taxon>
        <taxon>Salpingoecidae</taxon>
        <taxon>Monosiga</taxon>
    </lineage>
</organism>
<sequence length="291" mass="32668">MGAFPSCCCPERKVAKNPLLTHSKPHPQYNGQSLHTPQERSLSTTRHHRDQGTHENNGNNNILATRPTTSRSSCSSKSTPAPDNVPAQQNGSTTLSFRDTNEQDNANAPDVPANTAPQPKTWPRKGTADLIWSKRQQQPTQRIQCANDITFGQWAATNQWRQFQVSHYDWWMFPWLAHSSDSMRSQEYSVRSGDMYDLIMRPEFVPNVAASVRHLVAANEHGFNPVTANTVHPARRSKIVGSLAFMHKVALASDQPLSLTTQLVESRELIENTFGVVSDVYWAEHIDYPPT</sequence>
<evidence type="ECO:0000313" key="2">
    <source>
        <dbReference type="EMBL" id="EDQ90535.1"/>
    </source>
</evidence>
<accession>A9UWB8</accession>
<feature type="compositionally biased region" description="Polar residues" evidence="1">
    <location>
        <begin position="86"/>
        <end position="106"/>
    </location>
</feature>
<dbReference type="AlphaFoldDB" id="A9UWB8"/>
<name>A9UWB8_MONBE</name>
<dbReference type="GeneID" id="5889967"/>
<dbReference type="InParanoid" id="A9UWB8"/>
<keyword evidence="3" id="KW-1185">Reference proteome</keyword>